<dbReference type="PANTHER" id="PTHR24221">
    <property type="entry name" value="ATP-BINDING CASSETTE SUB-FAMILY B"/>
    <property type="match status" value="1"/>
</dbReference>
<feature type="transmembrane region" description="Helical" evidence="7">
    <location>
        <begin position="27"/>
        <end position="51"/>
    </location>
</feature>
<accession>A0A1E3LRV9</accession>
<dbReference type="InterPro" id="IPR003593">
    <property type="entry name" value="AAA+_ATPase"/>
</dbReference>
<evidence type="ECO:0000256" key="3">
    <source>
        <dbReference type="ARBA" id="ARBA00022741"/>
    </source>
</evidence>
<keyword evidence="2 7" id="KW-0812">Transmembrane</keyword>
<reference evidence="10 11" key="1">
    <citation type="submission" date="2016-08" db="EMBL/GenBank/DDBJ databases">
        <title>Draft genome of the agarase producing Sphingomonas sp. MCT13.</title>
        <authorList>
            <person name="D'Andrea M.M."/>
            <person name="Rossolini G.M."/>
            <person name="Thaller M.C."/>
        </authorList>
    </citation>
    <scope>NUCLEOTIDE SEQUENCE [LARGE SCALE GENOMIC DNA]</scope>
    <source>
        <strain evidence="10 11">MCT13</strain>
    </source>
</reference>
<evidence type="ECO:0000256" key="2">
    <source>
        <dbReference type="ARBA" id="ARBA00022692"/>
    </source>
</evidence>
<keyword evidence="4" id="KW-0067">ATP-binding</keyword>
<dbReference type="GO" id="GO:0034040">
    <property type="term" value="F:ATPase-coupled lipid transmembrane transporter activity"/>
    <property type="evidence" value="ECO:0007669"/>
    <property type="project" value="TreeGrafter"/>
</dbReference>
<dbReference type="GO" id="GO:0005886">
    <property type="term" value="C:plasma membrane"/>
    <property type="evidence" value="ECO:0007669"/>
    <property type="project" value="UniProtKB-SubCell"/>
</dbReference>
<feature type="transmembrane region" description="Helical" evidence="7">
    <location>
        <begin position="245"/>
        <end position="265"/>
    </location>
</feature>
<evidence type="ECO:0000256" key="7">
    <source>
        <dbReference type="SAM" id="Phobius"/>
    </source>
</evidence>
<dbReference type="Pfam" id="PF00005">
    <property type="entry name" value="ABC_tran"/>
    <property type="match status" value="1"/>
</dbReference>
<evidence type="ECO:0000313" key="11">
    <source>
        <dbReference type="Proteomes" id="UP000094487"/>
    </source>
</evidence>
<dbReference type="InterPro" id="IPR027417">
    <property type="entry name" value="P-loop_NTPase"/>
</dbReference>
<feature type="domain" description="ABC transmembrane type-1" evidence="9">
    <location>
        <begin position="27"/>
        <end position="302"/>
    </location>
</feature>
<dbReference type="SUPFAM" id="SSF90123">
    <property type="entry name" value="ABC transporter transmembrane region"/>
    <property type="match status" value="1"/>
</dbReference>
<evidence type="ECO:0000259" key="8">
    <source>
        <dbReference type="PROSITE" id="PS50893"/>
    </source>
</evidence>
<keyword evidence="6 7" id="KW-0472">Membrane</keyword>
<dbReference type="PROSITE" id="PS50893">
    <property type="entry name" value="ABC_TRANSPORTER_2"/>
    <property type="match status" value="1"/>
</dbReference>
<organism evidence="10 11">
    <name type="scientific">Sphingomonas turrisvirgatae</name>
    <dbReference type="NCBI Taxonomy" id="1888892"/>
    <lineage>
        <taxon>Bacteria</taxon>
        <taxon>Pseudomonadati</taxon>
        <taxon>Pseudomonadota</taxon>
        <taxon>Alphaproteobacteria</taxon>
        <taxon>Sphingomonadales</taxon>
        <taxon>Sphingomonadaceae</taxon>
        <taxon>Sphingomonas</taxon>
    </lineage>
</organism>
<gene>
    <name evidence="10" type="ORF">BFL28_05735</name>
</gene>
<sequence>MDVQAATDSPNPYASAQLRRSLRSVRAAVVALTFMCGLAYIALAIGAMLMLDIALPGRNGETVAGLLAMAIGTLALLIGGLTLRQRLLRQAGRILSFSISPVIAAHRYGTGESGTSLASDTRDIDHVRRVLTGGGIAALADLAIVPLYLIVLLMLGWPMALTLLIGGTVGAALLRVWSTTLAGSVDAADRAHAERDELLQTHAASRSFIRQLGILRPMQAREEAAERAALAPADALDASLGRNRLIVAALAAVVIIAVGTLTVWRATNDRAGIGTIAAALLLTGFALWPFREIAARQAELLRGRAAWARLRTALDTPVLQDDVLPLPTPRETLAAEAIAIAAAGERRVVLQGVSFTMTAGDITLIVGPSNSGKSMLLKALAGLAPNAIGNVRLDGATLGQYGETGRSRHIGYLSQSCVLLPGTISQNIAGFSDAVEPDAVVSAAQTTGAHDMIVRLPQGYDTLVGGPDCSLPQSARQRINITTAFYGDPFLLLLDTPDSFQDRNGQAALGAALQAARARGAIVLLTGESRAIIDAANLVLVLRKGGVADFGPKEAVRGRMVAREQIKSQPKPDAAISAALAE</sequence>
<dbReference type="Gene3D" id="1.20.1560.10">
    <property type="entry name" value="ABC transporter type 1, transmembrane domain"/>
    <property type="match status" value="1"/>
</dbReference>
<dbReference type="RefSeq" id="WP_069321753.1">
    <property type="nucleotide sequence ID" value="NZ_MDDS01000068.1"/>
</dbReference>
<keyword evidence="3" id="KW-0547">Nucleotide-binding</keyword>
<comment type="caution">
    <text evidence="10">The sequence shown here is derived from an EMBL/GenBank/DDBJ whole genome shotgun (WGS) entry which is preliminary data.</text>
</comment>
<dbReference type="OrthoDB" id="7568577at2"/>
<dbReference type="SMART" id="SM00382">
    <property type="entry name" value="AAA"/>
    <property type="match status" value="1"/>
</dbReference>
<name>A0A1E3LRV9_9SPHN</name>
<comment type="subcellular location">
    <subcellularLocation>
        <location evidence="1">Cell membrane</location>
        <topology evidence="1">Multi-pass membrane protein</topology>
    </subcellularLocation>
</comment>
<dbReference type="GO" id="GO:0005524">
    <property type="term" value="F:ATP binding"/>
    <property type="evidence" value="ECO:0007669"/>
    <property type="project" value="UniProtKB-KW"/>
</dbReference>
<dbReference type="Proteomes" id="UP000094487">
    <property type="component" value="Unassembled WGS sequence"/>
</dbReference>
<keyword evidence="5 7" id="KW-1133">Transmembrane helix</keyword>
<evidence type="ECO:0000313" key="10">
    <source>
        <dbReference type="EMBL" id="ODP36487.1"/>
    </source>
</evidence>
<feature type="transmembrane region" description="Helical" evidence="7">
    <location>
        <begin position="271"/>
        <end position="290"/>
    </location>
</feature>
<dbReference type="PANTHER" id="PTHR24221:SF654">
    <property type="entry name" value="ATP-BINDING CASSETTE SUB-FAMILY B MEMBER 6"/>
    <property type="match status" value="1"/>
</dbReference>
<dbReference type="AlphaFoldDB" id="A0A1E3LRV9"/>
<dbReference type="STRING" id="1888892.BFL28_05735"/>
<evidence type="ECO:0000256" key="1">
    <source>
        <dbReference type="ARBA" id="ARBA00004651"/>
    </source>
</evidence>
<dbReference type="GO" id="GO:0140359">
    <property type="term" value="F:ABC-type transporter activity"/>
    <property type="evidence" value="ECO:0007669"/>
    <property type="project" value="InterPro"/>
</dbReference>
<dbReference type="InterPro" id="IPR011527">
    <property type="entry name" value="ABC1_TM_dom"/>
</dbReference>
<evidence type="ECO:0000256" key="6">
    <source>
        <dbReference type="ARBA" id="ARBA00023136"/>
    </source>
</evidence>
<dbReference type="Gene3D" id="3.40.50.300">
    <property type="entry name" value="P-loop containing nucleotide triphosphate hydrolases"/>
    <property type="match status" value="1"/>
</dbReference>
<feature type="domain" description="ABC transporter" evidence="8">
    <location>
        <begin position="333"/>
        <end position="569"/>
    </location>
</feature>
<protein>
    <submittedName>
        <fullName evidence="10">Uncharacterized protein</fullName>
    </submittedName>
</protein>
<evidence type="ECO:0000256" key="4">
    <source>
        <dbReference type="ARBA" id="ARBA00022840"/>
    </source>
</evidence>
<evidence type="ECO:0000259" key="9">
    <source>
        <dbReference type="PROSITE" id="PS50929"/>
    </source>
</evidence>
<feature type="transmembrane region" description="Helical" evidence="7">
    <location>
        <begin position="157"/>
        <end position="177"/>
    </location>
</feature>
<dbReference type="InterPro" id="IPR003439">
    <property type="entry name" value="ABC_transporter-like_ATP-bd"/>
</dbReference>
<dbReference type="GO" id="GO:0016887">
    <property type="term" value="F:ATP hydrolysis activity"/>
    <property type="evidence" value="ECO:0007669"/>
    <property type="project" value="InterPro"/>
</dbReference>
<dbReference type="EMBL" id="MDDS01000068">
    <property type="protein sequence ID" value="ODP36487.1"/>
    <property type="molecule type" value="Genomic_DNA"/>
</dbReference>
<feature type="transmembrane region" description="Helical" evidence="7">
    <location>
        <begin position="63"/>
        <end position="83"/>
    </location>
</feature>
<feature type="transmembrane region" description="Helical" evidence="7">
    <location>
        <begin position="130"/>
        <end position="151"/>
    </location>
</feature>
<evidence type="ECO:0000256" key="5">
    <source>
        <dbReference type="ARBA" id="ARBA00022989"/>
    </source>
</evidence>
<dbReference type="SUPFAM" id="SSF52540">
    <property type="entry name" value="P-loop containing nucleoside triphosphate hydrolases"/>
    <property type="match status" value="1"/>
</dbReference>
<proteinExistence type="predicted"/>
<dbReference type="InterPro" id="IPR039421">
    <property type="entry name" value="Type_1_exporter"/>
</dbReference>
<dbReference type="PROSITE" id="PS50929">
    <property type="entry name" value="ABC_TM1F"/>
    <property type="match status" value="1"/>
</dbReference>
<keyword evidence="11" id="KW-1185">Reference proteome</keyword>
<dbReference type="InterPro" id="IPR036640">
    <property type="entry name" value="ABC1_TM_sf"/>
</dbReference>